<protein>
    <submittedName>
        <fullName evidence="2">Uncharacterized protein</fullName>
    </submittedName>
</protein>
<evidence type="ECO:0000256" key="1">
    <source>
        <dbReference type="SAM" id="Phobius"/>
    </source>
</evidence>
<keyword evidence="1" id="KW-0472">Membrane</keyword>
<proteinExistence type="predicted"/>
<keyword evidence="1" id="KW-1133">Transmembrane helix</keyword>
<dbReference type="Proteomes" id="UP000694552">
    <property type="component" value="Unplaced"/>
</dbReference>
<sequence length="95" mass="10440">MLPAGRRPLILSLGSTEPGTACVLLEPALGHRQIAPSQKAASASAMGQWLPRDGWICMQVLLIFSAIYFIFLAKRYFVCSSICIIHTLHSSFFCL</sequence>
<reference evidence="2" key="1">
    <citation type="submission" date="2025-08" db="UniProtKB">
        <authorList>
            <consortium name="Ensembl"/>
        </authorList>
    </citation>
    <scope>IDENTIFICATION</scope>
</reference>
<evidence type="ECO:0000313" key="3">
    <source>
        <dbReference type="Proteomes" id="UP000694552"/>
    </source>
</evidence>
<accession>A0A8C8AWI7</accession>
<keyword evidence="1" id="KW-0812">Transmembrane</keyword>
<dbReference type="Ensembl" id="ENSOSUT00000011695.1">
    <property type="protein sequence ID" value="ENSOSUP00000011303.1"/>
    <property type="gene ID" value="ENSOSUG00000008169.1"/>
</dbReference>
<evidence type="ECO:0000313" key="2">
    <source>
        <dbReference type="Ensembl" id="ENSOSUP00000011303.1"/>
    </source>
</evidence>
<keyword evidence="3" id="KW-1185">Reference proteome</keyword>
<reference evidence="2" key="2">
    <citation type="submission" date="2025-09" db="UniProtKB">
        <authorList>
            <consortium name="Ensembl"/>
        </authorList>
    </citation>
    <scope>IDENTIFICATION</scope>
</reference>
<feature type="transmembrane region" description="Helical" evidence="1">
    <location>
        <begin position="54"/>
        <end position="73"/>
    </location>
</feature>
<organism evidence="2 3">
    <name type="scientific">Otus sunia</name>
    <name type="common">Oriental scops-owl</name>
    <dbReference type="NCBI Taxonomy" id="257818"/>
    <lineage>
        <taxon>Eukaryota</taxon>
        <taxon>Metazoa</taxon>
        <taxon>Chordata</taxon>
        <taxon>Craniata</taxon>
        <taxon>Vertebrata</taxon>
        <taxon>Euteleostomi</taxon>
        <taxon>Archelosauria</taxon>
        <taxon>Archosauria</taxon>
        <taxon>Dinosauria</taxon>
        <taxon>Saurischia</taxon>
        <taxon>Theropoda</taxon>
        <taxon>Coelurosauria</taxon>
        <taxon>Aves</taxon>
        <taxon>Neognathae</taxon>
        <taxon>Neoaves</taxon>
        <taxon>Telluraves</taxon>
        <taxon>Strigiformes</taxon>
        <taxon>Strigidae</taxon>
        <taxon>Otus</taxon>
    </lineage>
</organism>
<name>A0A8C8AWI7_9STRI</name>
<dbReference type="AlphaFoldDB" id="A0A8C8AWI7"/>